<name>A0ABP4LAV3_9ACTN</name>
<dbReference type="EMBL" id="BAAAQD010000007">
    <property type="protein sequence ID" value="GAA1519908.1"/>
    <property type="molecule type" value="Genomic_DNA"/>
</dbReference>
<organism evidence="3 4">
    <name type="scientific">Dactylosporangium maewongense</name>
    <dbReference type="NCBI Taxonomy" id="634393"/>
    <lineage>
        <taxon>Bacteria</taxon>
        <taxon>Bacillati</taxon>
        <taxon>Actinomycetota</taxon>
        <taxon>Actinomycetes</taxon>
        <taxon>Micromonosporales</taxon>
        <taxon>Micromonosporaceae</taxon>
        <taxon>Dactylosporangium</taxon>
    </lineage>
</organism>
<dbReference type="SUPFAM" id="SSF52540">
    <property type="entry name" value="P-loop containing nucleoside triphosphate hydrolases"/>
    <property type="match status" value="1"/>
</dbReference>
<dbReference type="InterPro" id="IPR016024">
    <property type="entry name" value="ARM-type_fold"/>
</dbReference>
<dbReference type="InterPro" id="IPR025139">
    <property type="entry name" value="DUF4062"/>
</dbReference>
<dbReference type="PROSITE" id="PS50837">
    <property type="entry name" value="NACHT"/>
    <property type="match status" value="1"/>
</dbReference>
<gene>
    <name evidence="3" type="ORF">GCM10009827_039250</name>
</gene>
<dbReference type="Gene3D" id="1.25.10.10">
    <property type="entry name" value="Leucine-rich Repeat Variant"/>
    <property type="match status" value="4"/>
</dbReference>
<evidence type="ECO:0000256" key="1">
    <source>
        <dbReference type="SAM" id="MobiDB-lite"/>
    </source>
</evidence>
<proteinExistence type="predicted"/>
<evidence type="ECO:0000313" key="3">
    <source>
        <dbReference type="EMBL" id="GAA1519908.1"/>
    </source>
</evidence>
<dbReference type="InterPro" id="IPR027417">
    <property type="entry name" value="P-loop_NTPase"/>
</dbReference>
<dbReference type="InterPro" id="IPR007111">
    <property type="entry name" value="NACHT_NTPase"/>
</dbReference>
<dbReference type="SUPFAM" id="SSF48371">
    <property type="entry name" value="ARM repeat"/>
    <property type="match status" value="2"/>
</dbReference>
<reference evidence="4" key="1">
    <citation type="journal article" date="2019" name="Int. J. Syst. Evol. Microbiol.">
        <title>The Global Catalogue of Microorganisms (GCM) 10K type strain sequencing project: providing services to taxonomists for standard genome sequencing and annotation.</title>
        <authorList>
            <consortium name="The Broad Institute Genomics Platform"/>
            <consortium name="The Broad Institute Genome Sequencing Center for Infectious Disease"/>
            <person name="Wu L."/>
            <person name="Ma J."/>
        </authorList>
    </citation>
    <scope>NUCLEOTIDE SEQUENCE [LARGE SCALE GENOMIC DNA]</scope>
    <source>
        <strain evidence="4">JCM 15933</strain>
    </source>
</reference>
<protein>
    <recommendedName>
        <fullName evidence="2">NACHT domain-containing protein</fullName>
    </recommendedName>
</protein>
<dbReference type="Pfam" id="PF13271">
    <property type="entry name" value="DUF4062"/>
    <property type="match status" value="1"/>
</dbReference>
<feature type="domain" description="NACHT" evidence="2">
    <location>
        <begin position="273"/>
        <end position="403"/>
    </location>
</feature>
<dbReference type="PANTHER" id="PTHR46844">
    <property type="entry name" value="SLR5058 PROTEIN"/>
    <property type="match status" value="1"/>
</dbReference>
<dbReference type="SMART" id="SM00567">
    <property type="entry name" value="EZ_HEAT"/>
    <property type="match status" value="6"/>
</dbReference>
<feature type="region of interest" description="Disordered" evidence="1">
    <location>
        <begin position="1455"/>
        <end position="1474"/>
    </location>
</feature>
<dbReference type="InterPro" id="IPR011989">
    <property type="entry name" value="ARM-like"/>
</dbReference>
<dbReference type="Proteomes" id="UP001501470">
    <property type="component" value="Unassembled WGS sequence"/>
</dbReference>
<comment type="caution">
    <text evidence="3">The sequence shown here is derived from an EMBL/GenBank/DDBJ whole genome shotgun (WGS) entry which is preliminary data.</text>
</comment>
<dbReference type="Gene3D" id="3.40.50.300">
    <property type="entry name" value="P-loop containing nucleotide triphosphate hydrolases"/>
    <property type="match status" value="1"/>
</dbReference>
<dbReference type="InterPro" id="IPR004155">
    <property type="entry name" value="PBS_lyase_HEAT"/>
</dbReference>
<dbReference type="Pfam" id="PF05729">
    <property type="entry name" value="NACHT"/>
    <property type="match status" value="1"/>
</dbReference>
<dbReference type="Pfam" id="PF13646">
    <property type="entry name" value="HEAT_2"/>
    <property type="match status" value="2"/>
</dbReference>
<accession>A0ABP4LAV3</accession>
<evidence type="ECO:0000259" key="2">
    <source>
        <dbReference type="PROSITE" id="PS50837"/>
    </source>
</evidence>
<dbReference type="PANTHER" id="PTHR46844:SF1">
    <property type="entry name" value="SLR5058 PROTEIN"/>
    <property type="match status" value="1"/>
</dbReference>
<dbReference type="RefSeq" id="WP_344503419.1">
    <property type="nucleotide sequence ID" value="NZ_BAAAQD010000007.1"/>
</dbReference>
<sequence length="1474" mass="162606">MTDVYVSSSFVDLKAHRQAVLTVLRGLHVVPHAMEDYVAADETSLDYCLRDVEKCQIFVGIYAWRYGAEVPSHNASITELEYRHAVTLGIPRLIFLLEPAHPWPPNVMDEGRPRERIMTLRAELAGPDGRLCSMFTTPDDLAAKVGTAVTNELARLRAGTAGGDPPDHVAQYRARVRDQRRRLDLSALALPDHPDDIEVTVADVFVEQLVREEPPPPVELPRDWLRRMQTEGQIKPGELPEHIDASEADHLRELYLAKPWQRLFDVLSDTEHRKVVLLGDPGSGKSTVTNYLMLVLSRARRDERLSALTDVLPFVVELRSYSAMLVSGECESFVEYLAHQAARDGLGLPEAVLRQYLADNGRALFIFDGLDEIFDRNQRTAVTARIAAFVEEFPSVRVLVTSRVIGYVRKVLTDAGFAHFTLQDLGDEQIQDFLARWYRHTMSDDESAGIRRLRLLETLRLTSAIRELAGNPLLLTILAIISRHKALPRERWNLYNHAAGVLVDRWDVNRQLGQGDTAAAPGTAPGNRVDVNADEKKAMLRRLAWEMQFDSSTAVNYIHGDELRAVFVRHLVERFGLDRADASAAADRIIDRLHMRNFILSRYGPDLYGFAHRTFLDFFCAAEIRHRFKTGLLTFDDVADLFRRHWPDTSWHEVLRLVASVLPEAGVEQIVDMLVTDADPQWPPQEFPNPPWNIALAVQCLAELRSRAAVEQAAAVLLDRVVLLLEHCVSINDRDTAQLIEDAILPAVRTIGPDWPGRRSFFAWYRRRGSHLLCSPVTEYAARIAAILAEPEDDVERLFTEELDPVRDSRASHAAVAGLAELARRCRLPERVNASYPEAGRVRGMLIERAGSGPYGQVRVAAVQALGEHFGDDPAAVAALNRLARDDRSGGIRTTAIRALRPACATDPATLRTVMVCTGDDHVPARQAAVELVGWRCGTSDDLVAALRRRLRVDTDPQVVKLAAQALVEHHHAGDLVRDDVVQRLAAGAGPAVRRAAIEVLAECANTRDILLGYVRTDPDAGVFRAAAEALADDLLATDRGAGDPEAAAQVRDAALARLPARGNPDPAVRLAAAEILGARFIGEEVVAGALRDEMSDAVPAVRIAAAHALAGIASTDGKVAIAMQRKLNDPEAEVRRIAVGVLLHRIALDADLRTKLTERARFDTDAGVRLAIVTALGRRWSLGPQARRLIVERVADDHSELVRRAAAEILAAHLDDPDARDALGDRIRADLDGDVVRIAAEAMGAYQGAGPRVARILVKRTGDRNANAKLRRTAVELLGDRFGDRDDTRDALLERISTDSDADVIETAAEILLRRTGGGPALEAQVRDRLLVRLDDAAPVNGGAARVLGRLLGAEPDLPARLIALSAAHPADTELCRVVGTVLAELPETSPQIHAWFVEHLDDPDWTVKEKSVRALGHRFGAQPETRALLDRHARHHPDGAFREVIGQVLTGLPEISPHDLPPIPLRRTDERQ</sequence>
<keyword evidence="4" id="KW-1185">Reference proteome</keyword>
<evidence type="ECO:0000313" key="4">
    <source>
        <dbReference type="Proteomes" id="UP001501470"/>
    </source>
</evidence>